<protein>
    <submittedName>
        <fullName evidence="5">WD domain, G-beta repeat</fullName>
    </submittedName>
</protein>
<evidence type="ECO:0000256" key="4">
    <source>
        <dbReference type="SAM" id="SignalP"/>
    </source>
</evidence>
<feature type="repeat" description="WD" evidence="3">
    <location>
        <begin position="146"/>
        <end position="176"/>
    </location>
</feature>
<evidence type="ECO:0000256" key="2">
    <source>
        <dbReference type="ARBA" id="ARBA00022737"/>
    </source>
</evidence>
<organism evidence="5 6">
    <name type="scientific">Stratiformator vulcanicus</name>
    <dbReference type="NCBI Taxonomy" id="2527980"/>
    <lineage>
        <taxon>Bacteria</taxon>
        <taxon>Pseudomonadati</taxon>
        <taxon>Planctomycetota</taxon>
        <taxon>Planctomycetia</taxon>
        <taxon>Planctomycetales</taxon>
        <taxon>Planctomycetaceae</taxon>
        <taxon>Stratiformator</taxon>
    </lineage>
</organism>
<dbReference type="InterPro" id="IPR019775">
    <property type="entry name" value="WD40_repeat_CS"/>
</dbReference>
<dbReference type="InterPro" id="IPR020472">
    <property type="entry name" value="WD40_PAC1"/>
</dbReference>
<proteinExistence type="predicted"/>
<dbReference type="KEGG" id="svp:Pan189_08780"/>
<dbReference type="OrthoDB" id="277950at2"/>
<keyword evidence="4" id="KW-0732">Signal</keyword>
<name>A0A517QY87_9PLAN</name>
<dbReference type="InterPro" id="IPR001680">
    <property type="entry name" value="WD40_rpt"/>
</dbReference>
<feature type="chain" id="PRO_5021960875" evidence="4">
    <location>
        <begin position="26"/>
        <end position="373"/>
    </location>
</feature>
<dbReference type="AlphaFoldDB" id="A0A517QY87"/>
<dbReference type="RefSeq" id="WP_145362721.1">
    <property type="nucleotide sequence ID" value="NZ_CP036268.1"/>
</dbReference>
<dbReference type="PRINTS" id="PR00320">
    <property type="entry name" value="GPROTEINBRPT"/>
</dbReference>
<feature type="repeat" description="WD" evidence="3">
    <location>
        <begin position="322"/>
        <end position="355"/>
    </location>
</feature>
<gene>
    <name evidence="5" type="ORF">Pan189_08780</name>
</gene>
<dbReference type="PANTHER" id="PTHR19848:SF8">
    <property type="entry name" value="F-BOX AND WD REPEAT DOMAIN CONTAINING 7"/>
    <property type="match status" value="1"/>
</dbReference>
<dbReference type="CDD" id="cd00200">
    <property type="entry name" value="WD40"/>
    <property type="match status" value="1"/>
</dbReference>
<dbReference type="SUPFAM" id="SSF50978">
    <property type="entry name" value="WD40 repeat-like"/>
    <property type="match status" value="1"/>
</dbReference>
<reference evidence="5 6" key="1">
    <citation type="submission" date="2019-02" db="EMBL/GenBank/DDBJ databases">
        <title>Deep-cultivation of Planctomycetes and their phenomic and genomic characterization uncovers novel biology.</title>
        <authorList>
            <person name="Wiegand S."/>
            <person name="Jogler M."/>
            <person name="Boedeker C."/>
            <person name="Pinto D."/>
            <person name="Vollmers J."/>
            <person name="Rivas-Marin E."/>
            <person name="Kohn T."/>
            <person name="Peeters S.H."/>
            <person name="Heuer A."/>
            <person name="Rast P."/>
            <person name="Oberbeckmann S."/>
            <person name="Bunk B."/>
            <person name="Jeske O."/>
            <person name="Meyerdierks A."/>
            <person name="Storesund J.E."/>
            <person name="Kallscheuer N."/>
            <person name="Luecker S."/>
            <person name="Lage O.M."/>
            <person name="Pohl T."/>
            <person name="Merkel B.J."/>
            <person name="Hornburger P."/>
            <person name="Mueller R.-W."/>
            <person name="Bruemmer F."/>
            <person name="Labrenz M."/>
            <person name="Spormann A.M."/>
            <person name="Op den Camp H."/>
            <person name="Overmann J."/>
            <person name="Amann R."/>
            <person name="Jetten M.S.M."/>
            <person name="Mascher T."/>
            <person name="Medema M.H."/>
            <person name="Devos D.P."/>
            <person name="Kaster A.-K."/>
            <person name="Ovreas L."/>
            <person name="Rohde M."/>
            <person name="Galperin M.Y."/>
            <person name="Jogler C."/>
        </authorList>
    </citation>
    <scope>NUCLEOTIDE SEQUENCE [LARGE SCALE GENOMIC DNA]</scope>
    <source>
        <strain evidence="5 6">Pan189</strain>
    </source>
</reference>
<evidence type="ECO:0000256" key="3">
    <source>
        <dbReference type="PROSITE-ProRule" id="PRU00221"/>
    </source>
</evidence>
<keyword evidence="1 3" id="KW-0853">WD repeat</keyword>
<evidence type="ECO:0000256" key="1">
    <source>
        <dbReference type="ARBA" id="ARBA00022574"/>
    </source>
</evidence>
<evidence type="ECO:0000313" key="5">
    <source>
        <dbReference type="EMBL" id="QDT36520.1"/>
    </source>
</evidence>
<dbReference type="EMBL" id="CP036268">
    <property type="protein sequence ID" value="QDT36520.1"/>
    <property type="molecule type" value="Genomic_DNA"/>
</dbReference>
<dbReference type="InterPro" id="IPR036322">
    <property type="entry name" value="WD40_repeat_dom_sf"/>
</dbReference>
<dbReference type="PROSITE" id="PS50082">
    <property type="entry name" value="WD_REPEATS_2"/>
    <property type="match status" value="2"/>
</dbReference>
<dbReference type="SMART" id="SM00320">
    <property type="entry name" value="WD40"/>
    <property type="match status" value="6"/>
</dbReference>
<dbReference type="Gene3D" id="2.130.10.10">
    <property type="entry name" value="YVTN repeat-like/Quinoprotein amine dehydrogenase"/>
    <property type="match status" value="2"/>
</dbReference>
<dbReference type="PANTHER" id="PTHR19848">
    <property type="entry name" value="WD40 REPEAT PROTEIN"/>
    <property type="match status" value="1"/>
</dbReference>
<dbReference type="PROSITE" id="PS00678">
    <property type="entry name" value="WD_REPEATS_1"/>
    <property type="match status" value="1"/>
</dbReference>
<accession>A0A517QY87</accession>
<keyword evidence="6" id="KW-1185">Reference proteome</keyword>
<evidence type="ECO:0000313" key="6">
    <source>
        <dbReference type="Proteomes" id="UP000317318"/>
    </source>
</evidence>
<keyword evidence="2" id="KW-0677">Repeat</keyword>
<dbReference type="PROSITE" id="PS50294">
    <property type="entry name" value="WD_REPEATS_REGION"/>
    <property type="match status" value="2"/>
</dbReference>
<sequence precursor="true">MSRFAYGMAVAVTAVVVSAVPAAFAQEQELPPLEKLQKAFERAKEGLNPSSTEGPPQLKEVARITGLDDWAVAVAFSPDGKQLAVGSYDEVRLYDSSSQELLKTLKTRKGYARSLAWTPDGTRLIVGEYQSISIWDTARGKRVKRLRGHRGYVTALVVSDDALVSGSLDGTVRRWNWGDGENSVIADFGDIPVQDVAASLDGTLLAVAIGDETAVTEPGPIVLLDPVAGEEQHRFEPHLKAALAVEFAGERLISGGEDEIILIHDVPGRQTIAKNSEHSRPINDFVVLQDGVTIASASGGRAVKKNEIFVWSSLDGEVSGMVEGHAKKITSLAISPDGRTLASGSVDKTVALWDLVPIVGPRPPVEAKRPDMP</sequence>
<feature type="signal peptide" evidence="4">
    <location>
        <begin position="1"/>
        <end position="25"/>
    </location>
</feature>
<dbReference type="InterPro" id="IPR015943">
    <property type="entry name" value="WD40/YVTN_repeat-like_dom_sf"/>
</dbReference>
<dbReference type="Proteomes" id="UP000317318">
    <property type="component" value="Chromosome"/>
</dbReference>
<dbReference type="Pfam" id="PF00400">
    <property type="entry name" value="WD40"/>
    <property type="match status" value="4"/>
</dbReference>